<evidence type="ECO:0000313" key="3">
    <source>
        <dbReference type="EMBL" id="CAD8904011.1"/>
    </source>
</evidence>
<accession>A0A7S1C286</accession>
<dbReference type="InterPro" id="IPR008752">
    <property type="entry name" value="Peptidase_M11"/>
</dbReference>
<dbReference type="SUPFAM" id="SSF55486">
    <property type="entry name" value="Metalloproteases ('zincins'), catalytic domain"/>
    <property type="match status" value="1"/>
</dbReference>
<evidence type="ECO:0000256" key="1">
    <source>
        <dbReference type="SAM" id="SignalP"/>
    </source>
</evidence>
<proteinExistence type="predicted"/>
<feature type="domain" description="Peptidase M11 gametolysin" evidence="2">
    <location>
        <begin position="146"/>
        <end position="325"/>
    </location>
</feature>
<feature type="chain" id="PRO_5030700531" description="Peptidase M11 gametolysin domain-containing protein" evidence="1">
    <location>
        <begin position="27"/>
        <end position="556"/>
    </location>
</feature>
<organism evidence="3">
    <name type="scientific">Corethron hystrix</name>
    <dbReference type="NCBI Taxonomy" id="216773"/>
    <lineage>
        <taxon>Eukaryota</taxon>
        <taxon>Sar</taxon>
        <taxon>Stramenopiles</taxon>
        <taxon>Ochrophyta</taxon>
        <taxon>Bacillariophyta</taxon>
        <taxon>Coscinodiscophyceae</taxon>
        <taxon>Corethrophycidae</taxon>
        <taxon>Corethrales</taxon>
        <taxon>Corethraceae</taxon>
        <taxon>Corethron</taxon>
    </lineage>
</organism>
<keyword evidence="1" id="KW-0732">Signal</keyword>
<evidence type="ECO:0000259" key="2">
    <source>
        <dbReference type="Pfam" id="PF05548"/>
    </source>
</evidence>
<gene>
    <name evidence="3" type="ORF">CHYS00102_LOCUS31231</name>
</gene>
<dbReference type="AlphaFoldDB" id="A0A7S1C286"/>
<dbReference type="Pfam" id="PF05548">
    <property type="entry name" value="Peptidase_M11"/>
    <property type="match status" value="1"/>
</dbReference>
<reference evidence="3" key="1">
    <citation type="submission" date="2021-01" db="EMBL/GenBank/DDBJ databases">
        <authorList>
            <person name="Corre E."/>
            <person name="Pelletier E."/>
            <person name="Niang G."/>
            <person name="Scheremetjew M."/>
            <person name="Finn R."/>
            <person name="Kale V."/>
            <person name="Holt S."/>
            <person name="Cochrane G."/>
            <person name="Meng A."/>
            <person name="Brown T."/>
            <person name="Cohen L."/>
        </authorList>
    </citation>
    <scope>NUCLEOTIDE SEQUENCE</scope>
    <source>
        <strain evidence="3">308</strain>
    </source>
</reference>
<protein>
    <recommendedName>
        <fullName evidence="2">Peptidase M11 gametolysin domain-containing protein</fullName>
    </recommendedName>
</protein>
<feature type="signal peptide" evidence="1">
    <location>
        <begin position="1"/>
        <end position="26"/>
    </location>
</feature>
<dbReference type="EMBL" id="HBFR01042705">
    <property type="protein sequence ID" value="CAD8904011.1"/>
    <property type="molecule type" value="Transcribed_RNA"/>
</dbReference>
<name>A0A7S1C286_9STRA</name>
<sequence length="556" mass="62444">MTPVISVTQLLSTSILLMLKLTAISSMRVTQTLYTPRMQSPCILKKRRTGVWKCTFVTKASLPFSFSMGEFWSPPSDTVVVDDRSSFFSSQSVIDWEKWTLFVPPDSHFVIKTPSNLEPTKVSLMKTKGSKTVLVVRVLADDVVTTVSAYQLSNNWFGTGDDAINFRSKTMQCSYGKLIFNPAPSSALSTGIRNGVVTIDLKRKVRSIENVNVMVIENMVKVELVKNLGPTYTSNVDHIALCMPRGLLKLAYGYYNGKISVYNDKLCLSSHFQMHEIGHNLNLDHSGTPTRIYGDKTCIMGLTYRRDTNICFNAPKSWALGWYDDRHRTIGKGQVEWTGAVVGLSDYGISNGYAVLLKIMSNTADFYVNYNRAIGINKDTKLGLNKVMVFSTEPGVTSSKSILIRQLEAGQCFSRNQRFSSSGIFRRLTISVLTINTSASPSFATVHLSKKICKDDESFKFIDRNGARKRGCAELDTNLCNSWDQNGKLMKNYCSVKCDFCRDERCVDDKSFFLNMEGGKMTYSCKTLPLSNCKTMDNKNRLVKEFCRRRCSFCCG</sequence>